<name>A0A1S3CKD5_CUCME</name>
<evidence type="ECO:0000256" key="13">
    <source>
        <dbReference type="SAM" id="Phobius"/>
    </source>
</evidence>
<keyword evidence="4" id="KW-0808">Transferase</keyword>
<comment type="catalytic activity">
    <reaction evidence="1">
        <text>S-ubiquitinyl-[E2 ubiquitin-conjugating enzyme]-L-cysteine + [acceptor protein]-L-lysine = [E2 ubiquitin-conjugating enzyme]-L-cysteine + N(6)-ubiquitinyl-[acceptor protein]-L-lysine.</text>
        <dbReference type="EC" id="2.3.2.27"/>
    </reaction>
</comment>
<evidence type="ECO:0000256" key="3">
    <source>
        <dbReference type="ARBA" id="ARBA00012483"/>
    </source>
</evidence>
<dbReference type="RefSeq" id="XP_008463261.1">
    <property type="nucleotide sequence ID" value="XM_008465039.2"/>
</dbReference>
<reference evidence="17" key="2">
    <citation type="submission" date="2025-04" db="UniProtKB">
        <authorList>
            <consortium name="RefSeq"/>
        </authorList>
    </citation>
    <scope>IDENTIFICATION</scope>
</reference>
<dbReference type="GeneID" id="103501464"/>
<keyword evidence="5 13" id="KW-0812">Transmembrane</keyword>
<gene>
    <name evidence="17" type="primary">LOC103501464</name>
    <name evidence="15" type="synonym">103501464</name>
</gene>
<evidence type="ECO:0000256" key="1">
    <source>
        <dbReference type="ARBA" id="ARBA00000900"/>
    </source>
</evidence>
<dbReference type="GO" id="GO:0061630">
    <property type="term" value="F:ubiquitin protein ligase activity"/>
    <property type="evidence" value="ECO:0007669"/>
    <property type="project" value="UniProtKB-EC"/>
</dbReference>
<dbReference type="Proteomes" id="UP001652600">
    <property type="component" value="Chromosome 8"/>
</dbReference>
<dbReference type="OrthoDB" id="8062037at2759"/>
<dbReference type="EnsemblPlants" id="MELO3C025221.2.1">
    <property type="protein sequence ID" value="MELO3C025221.2.1"/>
    <property type="gene ID" value="MELO3C025221.2"/>
</dbReference>
<feature type="domain" description="RING-type" evidence="14">
    <location>
        <begin position="86"/>
        <end position="128"/>
    </location>
</feature>
<proteinExistence type="inferred from homology"/>
<dbReference type="PANTHER" id="PTHR46905:SF21">
    <property type="entry name" value="RING-TYPE E3 UBIQUITIN TRANSFERASE"/>
    <property type="match status" value="1"/>
</dbReference>
<dbReference type="GO" id="GO:0016020">
    <property type="term" value="C:membrane"/>
    <property type="evidence" value="ECO:0007669"/>
    <property type="project" value="UniProtKB-SubCell"/>
</dbReference>
<dbReference type="Pfam" id="PF13639">
    <property type="entry name" value="zf-RING_2"/>
    <property type="match status" value="1"/>
</dbReference>
<reference evidence="15" key="1">
    <citation type="submission" date="2023-03" db="UniProtKB">
        <authorList>
            <consortium name="EnsemblPlants"/>
        </authorList>
    </citation>
    <scope>IDENTIFICATION</scope>
</reference>
<dbReference type="PROSITE" id="PS50089">
    <property type="entry name" value="ZF_RING_2"/>
    <property type="match status" value="1"/>
</dbReference>
<evidence type="ECO:0000313" key="16">
    <source>
        <dbReference type="Proteomes" id="UP001652600"/>
    </source>
</evidence>
<evidence type="ECO:0000259" key="14">
    <source>
        <dbReference type="PROSITE" id="PS50089"/>
    </source>
</evidence>
<dbReference type="Gramene" id="MELO3C025221.2.1">
    <property type="protein sequence ID" value="MELO3C025221.2.1"/>
    <property type="gene ID" value="MELO3C025221.2"/>
</dbReference>
<sequence length="172" mass="18912">MFKIHRHFTAAPPPFPAETNLGNNMVIGLAALLYALIGALVVNSIIRCVWRRWWSAAARVERQELEAIPVAVFEGEGRMRMRGTECAICLGEFESGEDLRILPQCNHGFHVHCIDAWLVSHSSCPNCRHSVPLKTVGDGGSGGISELRRPGNHRTHTGQLSDDIIIILIAAI</sequence>
<comment type="similarity">
    <text evidence="11">Belongs to the RING-type zinc finger family. ATL subfamily.</text>
</comment>
<dbReference type="InterPro" id="IPR001841">
    <property type="entry name" value="Znf_RING"/>
</dbReference>
<dbReference type="CDD" id="cd16461">
    <property type="entry name" value="RING-H2_EL5-like"/>
    <property type="match status" value="1"/>
</dbReference>
<keyword evidence="6" id="KW-0479">Metal-binding</keyword>
<dbReference type="GO" id="GO:0016567">
    <property type="term" value="P:protein ubiquitination"/>
    <property type="evidence" value="ECO:0007669"/>
    <property type="project" value="InterPro"/>
</dbReference>
<keyword evidence="9 13" id="KW-1133">Transmembrane helix</keyword>
<organism evidence="16 17">
    <name type="scientific">Cucumis melo</name>
    <name type="common">Muskmelon</name>
    <dbReference type="NCBI Taxonomy" id="3656"/>
    <lineage>
        <taxon>Eukaryota</taxon>
        <taxon>Viridiplantae</taxon>
        <taxon>Streptophyta</taxon>
        <taxon>Embryophyta</taxon>
        <taxon>Tracheophyta</taxon>
        <taxon>Spermatophyta</taxon>
        <taxon>Magnoliopsida</taxon>
        <taxon>eudicotyledons</taxon>
        <taxon>Gunneridae</taxon>
        <taxon>Pentapetalae</taxon>
        <taxon>rosids</taxon>
        <taxon>fabids</taxon>
        <taxon>Cucurbitales</taxon>
        <taxon>Cucurbitaceae</taxon>
        <taxon>Benincaseae</taxon>
        <taxon>Cucumis</taxon>
    </lineage>
</organism>
<dbReference type="InterPro" id="IPR013083">
    <property type="entry name" value="Znf_RING/FYVE/PHD"/>
</dbReference>
<keyword evidence="7" id="KW-0833">Ubl conjugation pathway</keyword>
<accession>A0A1S3CKD5</accession>
<dbReference type="AlphaFoldDB" id="A0A1S3CKD5"/>
<evidence type="ECO:0000256" key="5">
    <source>
        <dbReference type="ARBA" id="ARBA00022692"/>
    </source>
</evidence>
<protein>
    <recommendedName>
        <fullName evidence="3">RING-type E3 ubiquitin transferase</fullName>
        <ecNumber evidence="3">2.3.2.27</ecNumber>
    </recommendedName>
</protein>
<keyword evidence="8" id="KW-0862">Zinc</keyword>
<dbReference type="Gene3D" id="3.30.40.10">
    <property type="entry name" value="Zinc/RING finger domain, C3HC4 (zinc finger)"/>
    <property type="match status" value="1"/>
</dbReference>
<evidence type="ECO:0000256" key="7">
    <source>
        <dbReference type="ARBA" id="ARBA00022786"/>
    </source>
</evidence>
<dbReference type="EC" id="2.3.2.27" evidence="3"/>
<evidence type="ECO:0000256" key="12">
    <source>
        <dbReference type="PROSITE-ProRule" id="PRU00175"/>
    </source>
</evidence>
<evidence type="ECO:0000256" key="8">
    <source>
        <dbReference type="ARBA" id="ARBA00022833"/>
    </source>
</evidence>
<evidence type="ECO:0000256" key="4">
    <source>
        <dbReference type="ARBA" id="ARBA00022679"/>
    </source>
</evidence>
<evidence type="ECO:0000256" key="2">
    <source>
        <dbReference type="ARBA" id="ARBA00004167"/>
    </source>
</evidence>
<comment type="subcellular location">
    <subcellularLocation>
        <location evidence="2">Membrane</location>
        <topology evidence="2">Single-pass membrane protein</topology>
    </subcellularLocation>
</comment>
<dbReference type="eggNOG" id="KOG0800">
    <property type="taxonomic scope" value="Eukaryota"/>
</dbReference>
<dbReference type="KEGG" id="cmo:103501464"/>
<evidence type="ECO:0000256" key="11">
    <source>
        <dbReference type="ARBA" id="ARBA00024209"/>
    </source>
</evidence>
<dbReference type="GO" id="GO:0008270">
    <property type="term" value="F:zinc ion binding"/>
    <property type="evidence" value="ECO:0007669"/>
    <property type="project" value="UniProtKB-KW"/>
</dbReference>
<evidence type="ECO:0000313" key="17">
    <source>
        <dbReference type="RefSeq" id="XP_008463261.1"/>
    </source>
</evidence>
<feature type="transmembrane region" description="Helical" evidence="13">
    <location>
        <begin position="25"/>
        <end position="46"/>
    </location>
</feature>
<evidence type="ECO:0000256" key="10">
    <source>
        <dbReference type="ARBA" id="ARBA00023136"/>
    </source>
</evidence>
<evidence type="ECO:0000313" key="15">
    <source>
        <dbReference type="EnsemblPlants" id="MELO3C025221.2.1"/>
    </source>
</evidence>
<keyword evidence="16" id="KW-1185">Reference proteome</keyword>
<keyword evidence="12" id="KW-0863">Zinc-finger</keyword>
<evidence type="ECO:0000256" key="6">
    <source>
        <dbReference type="ARBA" id="ARBA00022723"/>
    </source>
</evidence>
<dbReference type="InterPro" id="IPR044602">
    <property type="entry name" value="ATL10/ATL72-79-like"/>
</dbReference>
<keyword evidence="10 13" id="KW-0472">Membrane</keyword>
<dbReference type="PANTHER" id="PTHR46905">
    <property type="entry name" value="RING-H2 FINGER PROTEIN ATL78"/>
    <property type="match status" value="1"/>
</dbReference>
<dbReference type="SUPFAM" id="SSF57850">
    <property type="entry name" value="RING/U-box"/>
    <property type="match status" value="1"/>
</dbReference>
<dbReference type="InParanoid" id="A0A1S3CKD5"/>
<dbReference type="SMART" id="SM00184">
    <property type="entry name" value="RING"/>
    <property type="match status" value="1"/>
</dbReference>
<dbReference type="SMR" id="A0A1S3CKD5"/>
<evidence type="ECO:0000256" key="9">
    <source>
        <dbReference type="ARBA" id="ARBA00022989"/>
    </source>
</evidence>